<reference evidence="1" key="1">
    <citation type="submission" date="2019-08" db="EMBL/GenBank/DDBJ databases">
        <title>Genome sequence of Clostridiales bacterium MT110.</title>
        <authorList>
            <person name="Cao J."/>
        </authorList>
    </citation>
    <scope>NUCLEOTIDE SEQUENCE</scope>
    <source>
        <strain evidence="1">MT110</strain>
    </source>
</reference>
<name>A0ACD1AAE2_9FIRM</name>
<accession>A0ACD1AAE2</accession>
<dbReference type="Proteomes" id="UP000594014">
    <property type="component" value="Chromosome"/>
</dbReference>
<protein>
    <submittedName>
        <fullName evidence="1">Peptidoglycan DD-metalloendopeptidase family protein</fullName>
    </submittedName>
</protein>
<proteinExistence type="predicted"/>
<sequence>MKRLVSYVITFALTASAITIGMTYADEQQNLNDINKKINQTKSELKNGKNKEKQLNSQIKQLESQINEAEKEISGIQGDINKTEKNISSVKANLQQVEQEMAQQNESLEKRLRAMYKNGDVGMIQILLGSDDITDFMTNMDMVQRIFDNDVDILKLMEEQHQKIELQKKQLETLQAQLLSEKQKEADKQSALQVSRGEVASLKAQVESDNDALEESLDELNAEADRLVAEIRKLQGNQAFVGGVFAWPSQSSTRVTSEFGYRMHPILKVNKLHTGMDIGAAAGTNVLAANDGTVIKAGWNNSYGNLVMIDHGGGIVTLYAHNSKLLVSTGDVVAKGQAIALVGSTGQSTGPHIHFEVRVNGEYQNPRNWL</sequence>
<keyword evidence="2" id="KW-1185">Reference proteome</keyword>
<evidence type="ECO:0000313" key="1">
    <source>
        <dbReference type="EMBL" id="QOX63298.1"/>
    </source>
</evidence>
<evidence type="ECO:0000313" key="2">
    <source>
        <dbReference type="Proteomes" id="UP000594014"/>
    </source>
</evidence>
<organism evidence="1 2">
    <name type="scientific">Anoxybacterium hadale</name>
    <dbReference type="NCBI Taxonomy" id="3408580"/>
    <lineage>
        <taxon>Bacteria</taxon>
        <taxon>Bacillati</taxon>
        <taxon>Bacillota</taxon>
        <taxon>Clostridia</taxon>
        <taxon>Peptostreptococcales</taxon>
        <taxon>Anaerovoracaceae</taxon>
        <taxon>Anoxybacterium</taxon>
    </lineage>
</organism>
<gene>
    <name evidence="1" type="ORF">FRZ06_08020</name>
</gene>
<dbReference type="EMBL" id="CP042469">
    <property type="protein sequence ID" value="QOX63298.1"/>
    <property type="molecule type" value="Genomic_DNA"/>
</dbReference>